<dbReference type="NCBIfam" id="TIGR00756">
    <property type="entry name" value="PPR"/>
    <property type="match status" value="6"/>
</dbReference>
<dbReference type="InterPro" id="IPR032867">
    <property type="entry name" value="DYW_dom"/>
</dbReference>
<proteinExistence type="inferred from homology"/>
<feature type="repeat" description="PPR" evidence="3">
    <location>
        <begin position="352"/>
        <end position="386"/>
    </location>
</feature>
<protein>
    <submittedName>
        <fullName evidence="5">Pentatricopeptide repeat-containing protein</fullName>
    </submittedName>
</protein>
<evidence type="ECO:0000313" key="5">
    <source>
        <dbReference type="EMBL" id="KAL2497719.1"/>
    </source>
</evidence>
<sequence length="660" mass="74469">MAAQKYVMGSLFRKLIKPIIRPPLLIRQPNKFRQEEAPFIPFSQLQQIKLLESEITHTLDSCTSLTKIKQAHAYIIRKGLHQCSYIIAKLLRMISKVDVPMNPYGISVFSQVKYPNPFLYTALIRGLTIDGLFKESVLVYISMRKDGVTPVSFTLTALLKACSSQMNAHLGRQIHGESVKLGGFSLDMFVGNTLIDMYVKCGWLDCGRRVFDEMPDRDLISWTSLIVAYAKNGDMGSARELFDGLPVKDMVAWTAMVTGFVQNAKPREAMDYFERMQRVGVETDEVTLVGVINACSQLGLSKYANWVRDVAERSGFSPKDNVVVGSALIDMYSKCGSLEGANEVFKTMQEKNVYTYSSMIVGFAIHGLANSTLELFEEMVKKDVMPNHVTFVGVLTACSHAGLVDKGQQVFEMMEKSYGIKPSYDHYNCMVDLLGRTGRLEEALKLIRSMPVEPNASVWGALLGACRTYSNPDVAEVAARQLFKLEPDGIGNYILLSNIYARAGRWEDVSKARKLIREKGLRKNPAFSWVEGRKGDIHEFYAGDLTHPRSGEIDRDLEDLIDRLKLNGYNPNLSCVLYDVSDEEKKRILMNHSEKRALAYALLTTDDGLAIRIVKNLRICEDCHLFMCGASQITQREIIVRDNMRFHHFHDGTCSCHNFW</sequence>
<evidence type="ECO:0000313" key="6">
    <source>
        <dbReference type="Proteomes" id="UP001604336"/>
    </source>
</evidence>
<dbReference type="Pfam" id="PF14432">
    <property type="entry name" value="DYW_deaminase"/>
    <property type="match status" value="1"/>
</dbReference>
<reference evidence="6" key="1">
    <citation type="submission" date="2024-07" db="EMBL/GenBank/DDBJ databases">
        <title>Two chromosome-level genome assemblies of Korean endemic species Abeliophyllum distichum and Forsythia ovata (Oleaceae).</title>
        <authorList>
            <person name="Jang H."/>
        </authorList>
    </citation>
    <scope>NUCLEOTIDE SEQUENCE [LARGE SCALE GENOMIC DNA]</scope>
</reference>
<feature type="repeat" description="PPR" evidence="3">
    <location>
        <begin position="321"/>
        <end position="351"/>
    </location>
</feature>
<keyword evidence="2" id="KW-0677">Repeat</keyword>
<keyword evidence="6" id="KW-1185">Reference proteome</keyword>
<dbReference type="PANTHER" id="PTHR47926">
    <property type="entry name" value="PENTATRICOPEPTIDE REPEAT-CONTAINING PROTEIN"/>
    <property type="match status" value="1"/>
</dbReference>
<accession>A0ABD1SAE0</accession>
<dbReference type="InterPro" id="IPR011990">
    <property type="entry name" value="TPR-like_helical_dom_sf"/>
</dbReference>
<evidence type="ECO:0000256" key="2">
    <source>
        <dbReference type="ARBA" id="ARBA00022737"/>
    </source>
</evidence>
<gene>
    <name evidence="5" type="ORF">Adt_23269</name>
</gene>
<feature type="domain" description="DYW" evidence="4">
    <location>
        <begin position="568"/>
        <end position="660"/>
    </location>
</feature>
<evidence type="ECO:0000256" key="3">
    <source>
        <dbReference type="PROSITE-ProRule" id="PRU00708"/>
    </source>
</evidence>
<comment type="caution">
    <text evidence="5">The sequence shown here is derived from an EMBL/GenBank/DDBJ whole genome shotgun (WGS) entry which is preliminary data.</text>
</comment>
<feature type="repeat" description="PPR" evidence="3">
    <location>
        <begin position="187"/>
        <end position="221"/>
    </location>
</feature>
<dbReference type="Pfam" id="PF01535">
    <property type="entry name" value="PPR"/>
    <property type="match status" value="4"/>
</dbReference>
<dbReference type="Pfam" id="PF13041">
    <property type="entry name" value="PPR_2"/>
    <property type="match status" value="2"/>
</dbReference>
<organism evidence="5 6">
    <name type="scientific">Abeliophyllum distichum</name>
    <dbReference type="NCBI Taxonomy" id="126358"/>
    <lineage>
        <taxon>Eukaryota</taxon>
        <taxon>Viridiplantae</taxon>
        <taxon>Streptophyta</taxon>
        <taxon>Embryophyta</taxon>
        <taxon>Tracheophyta</taxon>
        <taxon>Spermatophyta</taxon>
        <taxon>Magnoliopsida</taxon>
        <taxon>eudicotyledons</taxon>
        <taxon>Gunneridae</taxon>
        <taxon>Pentapetalae</taxon>
        <taxon>asterids</taxon>
        <taxon>lamiids</taxon>
        <taxon>Lamiales</taxon>
        <taxon>Oleaceae</taxon>
        <taxon>Forsythieae</taxon>
        <taxon>Abeliophyllum</taxon>
    </lineage>
</organism>
<evidence type="ECO:0000256" key="1">
    <source>
        <dbReference type="ARBA" id="ARBA00006643"/>
    </source>
</evidence>
<dbReference type="PANTHER" id="PTHR47926:SF523">
    <property type="entry name" value="DYW DOMAIN-CONTAINING PROTEIN"/>
    <property type="match status" value="1"/>
</dbReference>
<evidence type="ECO:0000259" key="4">
    <source>
        <dbReference type="Pfam" id="PF14432"/>
    </source>
</evidence>
<dbReference type="InterPro" id="IPR002885">
    <property type="entry name" value="PPR_rpt"/>
</dbReference>
<feature type="repeat" description="PPR" evidence="3">
    <location>
        <begin position="249"/>
        <end position="283"/>
    </location>
</feature>
<dbReference type="InterPro" id="IPR046848">
    <property type="entry name" value="E_motif"/>
</dbReference>
<dbReference type="FunFam" id="1.25.40.10:FF:000325">
    <property type="entry name" value="Pentatricopeptide repeat-containing protein At4g14820"/>
    <property type="match status" value="1"/>
</dbReference>
<dbReference type="Proteomes" id="UP001604336">
    <property type="component" value="Unassembled WGS sequence"/>
</dbReference>
<dbReference type="FunFam" id="1.25.40.10:FF:001027">
    <property type="entry name" value="Pentatricopeptide repeat-containing protein At5g44230"/>
    <property type="match status" value="1"/>
</dbReference>
<dbReference type="InterPro" id="IPR046849">
    <property type="entry name" value="E2_motif"/>
</dbReference>
<dbReference type="AlphaFoldDB" id="A0ABD1SAE0"/>
<feature type="repeat" description="PPR" evidence="3">
    <location>
        <begin position="116"/>
        <end position="150"/>
    </location>
</feature>
<comment type="similarity">
    <text evidence="1">Belongs to the PPR family. PCMP-H subfamily.</text>
</comment>
<dbReference type="EMBL" id="JBFOLK010000007">
    <property type="protein sequence ID" value="KAL2497719.1"/>
    <property type="molecule type" value="Genomic_DNA"/>
</dbReference>
<dbReference type="InterPro" id="IPR046960">
    <property type="entry name" value="PPR_At4g14850-like_plant"/>
</dbReference>
<dbReference type="Gene3D" id="1.25.40.10">
    <property type="entry name" value="Tetratricopeptide repeat domain"/>
    <property type="match status" value="3"/>
</dbReference>
<dbReference type="Pfam" id="PF20430">
    <property type="entry name" value="Eplus_motif"/>
    <property type="match status" value="1"/>
</dbReference>
<name>A0ABD1SAE0_9LAMI</name>
<dbReference type="PROSITE" id="PS51375">
    <property type="entry name" value="PPR"/>
    <property type="match status" value="5"/>
</dbReference>
<dbReference type="Pfam" id="PF20431">
    <property type="entry name" value="E_motif"/>
    <property type="match status" value="1"/>
</dbReference>